<evidence type="ECO:0000256" key="2">
    <source>
        <dbReference type="ARBA" id="ARBA00009298"/>
    </source>
</evidence>
<dbReference type="PANTHER" id="PTHR33778">
    <property type="entry name" value="PROTEIN MGTC"/>
    <property type="match status" value="1"/>
</dbReference>
<evidence type="ECO:0000256" key="1">
    <source>
        <dbReference type="ARBA" id="ARBA00004651"/>
    </source>
</evidence>
<keyword evidence="5 7" id="KW-1133">Transmembrane helix</keyword>
<evidence type="ECO:0000313" key="10">
    <source>
        <dbReference type="Proteomes" id="UP000236842"/>
    </source>
</evidence>
<keyword evidence="4 7" id="KW-0812">Transmembrane</keyword>
<evidence type="ECO:0000256" key="4">
    <source>
        <dbReference type="ARBA" id="ARBA00022692"/>
    </source>
</evidence>
<dbReference type="EMBL" id="PFIJ01000001">
    <property type="protein sequence ID" value="PIX29409.1"/>
    <property type="molecule type" value="Genomic_DNA"/>
</dbReference>
<evidence type="ECO:0000256" key="3">
    <source>
        <dbReference type="ARBA" id="ARBA00022475"/>
    </source>
</evidence>
<dbReference type="Pfam" id="PF02308">
    <property type="entry name" value="MgtC"/>
    <property type="match status" value="1"/>
</dbReference>
<evidence type="ECO:0000256" key="6">
    <source>
        <dbReference type="ARBA" id="ARBA00023136"/>
    </source>
</evidence>
<evidence type="ECO:0000256" key="7">
    <source>
        <dbReference type="SAM" id="Phobius"/>
    </source>
</evidence>
<feature type="transmembrane region" description="Helical" evidence="7">
    <location>
        <begin position="73"/>
        <end position="91"/>
    </location>
</feature>
<proteinExistence type="inferred from homology"/>
<keyword evidence="3" id="KW-1003">Cell membrane</keyword>
<sequence length="152" mass="16220">MDFFDVTTQHILSKIIVAAFLGMCIGLERKFSHKEAGLRTFSLIALGCALFVSLGNDFLVTTWGKSFIDPMRMVGQIIIGLGFLGAGLIIFHKNKITGLTTAATMWVTAAIGSAVGLGAYAIAILATIVTLIVLVGGWKIEKSILDLSDTDK</sequence>
<dbReference type="AlphaFoldDB" id="A0A2H9N6A5"/>
<comment type="similarity">
    <text evidence="2">Belongs to the MgtC/SapB family.</text>
</comment>
<protein>
    <recommendedName>
        <fullName evidence="8">MgtC/SapB/SrpB/YhiD N-terminal domain-containing protein</fullName>
    </recommendedName>
</protein>
<evidence type="ECO:0000259" key="8">
    <source>
        <dbReference type="Pfam" id="PF02308"/>
    </source>
</evidence>
<accession>A0A2H9N6A5</accession>
<evidence type="ECO:0000313" key="9">
    <source>
        <dbReference type="EMBL" id="PIX29409.1"/>
    </source>
</evidence>
<organism evidence="9 10">
    <name type="scientific">Candidatus Brennerbacteria bacterium CG_4_8_14_3_um_filter_43_14</name>
    <dbReference type="NCBI Taxonomy" id="1974521"/>
    <lineage>
        <taxon>Bacteria</taxon>
        <taxon>Candidatus Brenneribacteriota</taxon>
    </lineage>
</organism>
<evidence type="ECO:0000256" key="5">
    <source>
        <dbReference type="ARBA" id="ARBA00022989"/>
    </source>
</evidence>
<comment type="subcellular location">
    <subcellularLocation>
        <location evidence="1">Cell membrane</location>
        <topology evidence="1">Multi-pass membrane protein</topology>
    </subcellularLocation>
</comment>
<reference evidence="10" key="1">
    <citation type="submission" date="2017-09" db="EMBL/GenBank/DDBJ databases">
        <title>Depth-based differentiation of microbial function through sediment-hosted aquifers and enrichment of novel symbionts in the deep terrestrial subsurface.</title>
        <authorList>
            <person name="Probst A.J."/>
            <person name="Ladd B."/>
            <person name="Jarett J.K."/>
            <person name="Geller-Mcgrath D.E."/>
            <person name="Sieber C.M.K."/>
            <person name="Emerson J.B."/>
            <person name="Anantharaman K."/>
            <person name="Thomas B.C."/>
            <person name="Malmstrom R."/>
            <person name="Stieglmeier M."/>
            <person name="Klingl A."/>
            <person name="Woyke T."/>
            <person name="Ryan C.M."/>
            <person name="Banfield J.F."/>
        </authorList>
    </citation>
    <scope>NUCLEOTIDE SEQUENCE [LARGE SCALE GENOMIC DNA]</scope>
</reference>
<name>A0A2H9N6A5_9BACT</name>
<dbReference type="PANTHER" id="PTHR33778:SF1">
    <property type="entry name" value="MAGNESIUM TRANSPORTER YHID-RELATED"/>
    <property type="match status" value="1"/>
</dbReference>
<dbReference type="PRINTS" id="PR01837">
    <property type="entry name" value="MGTCSAPBPROT"/>
</dbReference>
<feature type="transmembrane region" description="Helical" evidence="7">
    <location>
        <begin position="103"/>
        <end position="136"/>
    </location>
</feature>
<dbReference type="InterPro" id="IPR003416">
    <property type="entry name" value="MgtC/SapB/SrpB/YhiD_fam"/>
</dbReference>
<dbReference type="GO" id="GO:0005886">
    <property type="term" value="C:plasma membrane"/>
    <property type="evidence" value="ECO:0007669"/>
    <property type="project" value="UniProtKB-SubCell"/>
</dbReference>
<feature type="transmembrane region" description="Helical" evidence="7">
    <location>
        <begin position="40"/>
        <end position="61"/>
    </location>
</feature>
<gene>
    <name evidence="9" type="ORF">COZ64_00065</name>
</gene>
<keyword evidence="6 7" id="KW-0472">Membrane</keyword>
<comment type="caution">
    <text evidence="9">The sequence shown here is derived from an EMBL/GenBank/DDBJ whole genome shotgun (WGS) entry which is preliminary data.</text>
</comment>
<dbReference type="Proteomes" id="UP000236842">
    <property type="component" value="Unassembled WGS sequence"/>
</dbReference>
<feature type="domain" description="MgtC/SapB/SrpB/YhiD N-terminal" evidence="8">
    <location>
        <begin position="15"/>
        <end position="141"/>
    </location>
</feature>
<dbReference type="InterPro" id="IPR049177">
    <property type="entry name" value="MgtC_SapB_SrpB_YhiD_N"/>
</dbReference>
<feature type="transmembrane region" description="Helical" evidence="7">
    <location>
        <begin position="12"/>
        <end position="28"/>
    </location>
</feature>